<proteinExistence type="predicted"/>
<dbReference type="EMBL" id="CP094534">
    <property type="protein sequence ID" value="UOE34318.1"/>
    <property type="molecule type" value="Genomic_DNA"/>
</dbReference>
<dbReference type="RefSeq" id="WP_243515240.1">
    <property type="nucleotide sequence ID" value="NZ_CP094534.1"/>
</dbReference>
<evidence type="ECO:0000313" key="3">
    <source>
        <dbReference type="EMBL" id="UOE34318.1"/>
    </source>
</evidence>
<evidence type="ECO:0000256" key="1">
    <source>
        <dbReference type="SAM" id="MobiDB-lite"/>
    </source>
</evidence>
<sequence>MSLFVWMQKYLVYIVVIVCLAGGWYGMRAKQAMHTRPRYTIGYLTGGIYRPKSGKSYSYYYLVNGKKYEATDISETGMNTENGARFVVEFDRLDPEVSTGHFTLAVPDSIQSSPPGGWEVSPIPLPAR</sequence>
<reference evidence="3 4" key="1">
    <citation type="submission" date="2022-03" db="EMBL/GenBank/DDBJ databases">
        <title>Hymenobactersp. isolated from the air.</title>
        <authorList>
            <person name="Won M."/>
            <person name="Kwon S.-W."/>
        </authorList>
    </citation>
    <scope>NUCLEOTIDE SEQUENCE [LARGE SCALE GENOMIC DNA]</scope>
    <source>
        <strain evidence="3 4">KACC 22596</strain>
    </source>
</reference>
<feature type="region of interest" description="Disordered" evidence="1">
    <location>
        <begin position="109"/>
        <end position="128"/>
    </location>
</feature>
<evidence type="ECO:0000256" key="2">
    <source>
        <dbReference type="SAM" id="Phobius"/>
    </source>
</evidence>
<keyword evidence="2" id="KW-0472">Membrane</keyword>
<evidence type="ECO:0008006" key="5">
    <source>
        <dbReference type="Google" id="ProtNLM"/>
    </source>
</evidence>
<dbReference type="Proteomes" id="UP000831390">
    <property type="component" value="Chromosome"/>
</dbReference>
<organism evidence="3 4">
    <name type="scientific">Hymenobacter monticola</name>
    <dbReference type="NCBI Taxonomy" id="1705399"/>
    <lineage>
        <taxon>Bacteria</taxon>
        <taxon>Pseudomonadati</taxon>
        <taxon>Bacteroidota</taxon>
        <taxon>Cytophagia</taxon>
        <taxon>Cytophagales</taxon>
        <taxon>Hymenobacteraceae</taxon>
        <taxon>Hymenobacter</taxon>
    </lineage>
</organism>
<protein>
    <recommendedName>
        <fullName evidence="5">DUF3592 domain-containing protein</fullName>
    </recommendedName>
</protein>
<keyword evidence="2" id="KW-1133">Transmembrane helix</keyword>
<feature type="transmembrane region" description="Helical" evidence="2">
    <location>
        <begin position="6"/>
        <end position="27"/>
    </location>
</feature>
<evidence type="ECO:0000313" key="4">
    <source>
        <dbReference type="Proteomes" id="UP000831390"/>
    </source>
</evidence>
<gene>
    <name evidence="3" type="ORF">MTP16_01380</name>
</gene>
<name>A0ABY4B974_9BACT</name>
<keyword evidence="2" id="KW-0812">Transmembrane</keyword>
<accession>A0ABY4B974</accession>
<keyword evidence="4" id="KW-1185">Reference proteome</keyword>